<dbReference type="HOGENOM" id="CLU_1049828_0_0_1"/>
<dbReference type="Proteomes" id="UP000016933">
    <property type="component" value="Unassembled WGS sequence"/>
</dbReference>
<sequence>MIHLGFCLARGPWHWARHVTLNFGPKTRQSSSAAAAHDHIPFPTRRLYTAQDDETILQRRIEAISFPKIAHELGRTDSSVRARYWSYIAHTHPSAPRKFPARNKYRFTANDDDLVVRMHGEGQSGANIAAAVRTTPGVISRRIYGQLGARLRSGPRVVSKLFTPQDDATILKLRAKGHTFKEISEHIDRSRCTVITRHIRLVQPSKTPRKVWTTAETVDLLKLHDSGLSISQVSTRLNRTRQSTRQKLQALATQTGNQLAPERRT</sequence>
<protein>
    <submittedName>
        <fullName evidence="1">Uncharacterized protein</fullName>
    </submittedName>
</protein>
<dbReference type="AlphaFoldDB" id="N1PZD4"/>
<accession>N1PZD4</accession>
<organism evidence="1 2">
    <name type="scientific">Dothistroma septosporum (strain NZE10 / CBS 128990)</name>
    <name type="common">Red band needle blight fungus</name>
    <name type="synonym">Mycosphaerella pini</name>
    <dbReference type="NCBI Taxonomy" id="675120"/>
    <lineage>
        <taxon>Eukaryota</taxon>
        <taxon>Fungi</taxon>
        <taxon>Dikarya</taxon>
        <taxon>Ascomycota</taxon>
        <taxon>Pezizomycotina</taxon>
        <taxon>Dothideomycetes</taxon>
        <taxon>Dothideomycetidae</taxon>
        <taxon>Mycosphaerellales</taxon>
        <taxon>Mycosphaerellaceae</taxon>
        <taxon>Dothistroma</taxon>
    </lineage>
</organism>
<evidence type="ECO:0000313" key="1">
    <source>
        <dbReference type="EMBL" id="EME48368.1"/>
    </source>
</evidence>
<dbReference type="eggNOG" id="ENOG502RHI9">
    <property type="taxonomic scope" value="Eukaryota"/>
</dbReference>
<keyword evidence="2" id="KW-1185">Reference proteome</keyword>
<gene>
    <name evidence="1" type="ORF">DOTSEDRAFT_76034</name>
</gene>
<dbReference type="EMBL" id="KB446535">
    <property type="protein sequence ID" value="EME48368.1"/>
    <property type="molecule type" value="Genomic_DNA"/>
</dbReference>
<reference evidence="2" key="1">
    <citation type="journal article" date="2012" name="PLoS Genet.">
        <title>The genomes of the fungal plant pathogens Cladosporium fulvum and Dothistroma septosporum reveal adaptation to different hosts and lifestyles but also signatures of common ancestry.</title>
        <authorList>
            <person name="de Wit P.J.G.M."/>
            <person name="van der Burgt A."/>
            <person name="Oekmen B."/>
            <person name="Stergiopoulos I."/>
            <person name="Abd-Elsalam K.A."/>
            <person name="Aerts A.L."/>
            <person name="Bahkali A.H."/>
            <person name="Beenen H.G."/>
            <person name="Chettri P."/>
            <person name="Cox M.P."/>
            <person name="Datema E."/>
            <person name="de Vries R.P."/>
            <person name="Dhillon B."/>
            <person name="Ganley A.R."/>
            <person name="Griffiths S.A."/>
            <person name="Guo Y."/>
            <person name="Hamelin R.C."/>
            <person name="Henrissat B."/>
            <person name="Kabir M.S."/>
            <person name="Jashni M.K."/>
            <person name="Kema G."/>
            <person name="Klaubauf S."/>
            <person name="Lapidus A."/>
            <person name="Levasseur A."/>
            <person name="Lindquist E."/>
            <person name="Mehrabi R."/>
            <person name="Ohm R.A."/>
            <person name="Owen T.J."/>
            <person name="Salamov A."/>
            <person name="Schwelm A."/>
            <person name="Schijlen E."/>
            <person name="Sun H."/>
            <person name="van den Burg H.A."/>
            <person name="van Ham R.C.H.J."/>
            <person name="Zhang S."/>
            <person name="Goodwin S.B."/>
            <person name="Grigoriev I.V."/>
            <person name="Collemare J."/>
            <person name="Bradshaw R.E."/>
        </authorList>
    </citation>
    <scope>NUCLEOTIDE SEQUENCE [LARGE SCALE GENOMIC DNA]</scope>
    <source>
        <strain evidence="2">NZE10 / CBS 128990</strain>
    </source>
</reference>
<name>N1PZD4_DOTSN</name>
<reference evidence="1 2" key="2">
    <citation type="journal article" date="2012" name="PLoS Pathog.">
        <title>Diverse lifestyles and strategies of plant pathogenesis encoded in the genomes of eighteen Dothideomycetes fungi.</title>
        <authorList>
            <person name="Ohm R.A."/>
            <person name="Feau N."/>
            <person name="Henrissat B."/>
            <person name="Schoch C.L."/>
            <person name="Horwitz B.A."/>
            <person name="Barry K.W."/>
            <person name="Condon B.J."/>
            <person name="Copeland A.C."/>
            <person name="Dhillon B."/>
            <person name="Glaser F."/>
            <person name="Hesse C.N."/>
            <person name="Kosti I."/>
            <person name="LaButti K."/>
            <person name="Lindquist E.A."/>
            <person name="Lucas S."/>
            <person name="Salamov A.A."/>
            <person name="Bradshaw R.E."/>
            <person name="Ciuffetti L."/>
            <person name="Hamelin R.C."/>
            <person name="Kema G.H.J."/>
            <person name="Lawrence C."/>
            <person name="Scott J.A."/>
            <person name="Spatafora J.W."/>
            <person name="Turgeon B.G."/>
            <person name="de Wit P.J.G.M."/>
            <person name="Zhong S."/>
            <person name="Goodwin S.B."/>
            <person name="Grigoriev I.V."/>
        </authorList>
    </citation>
    <scope>NUCLEOTIDE SEQUENCE [LARGE SCALE GENOMIC DNA]</scope>
    <source>
        <strain evidence="2">NZE10 / CBS 128990</strain>
    </source>
</reference>
<evidence type="ECO:0000313" key="2">
    <source>
        <dbReference type="Proteomes" id="UP000016933"/>
    </source>
</evidence>
<dbReference type="OMA" id="SWTEISQ"/>
<proteinExistence type="predicted"/>